<evidence type="ECO:0000313" key="3">
    <source>
        <dbReference type="Proteomes" id="UP000175971"/>
    </source>
</evidence>
<dbReference type="EMBL" id="LJGZ01000107">
    <property type="protein sequence ID" value="OEV15755.1"/>
    <property type="molecule type" value="Genomic_DNA"/>
</dbReference>
<accession>A0A1E7LHR1</accession>
<keyword evidence="3" id="KW-1185">Reference proteome</keyword>
<feature type="compositionally biased region" description="Acidic residues" evidence="1">
    <location>
        <begin position="1"/>
        <end position="13"/>
    </location>
</feature>
<sequence>MGLEESGELVEEDAAQRGGVLELDRLQLGEERPVRHTAYDGDLLDPPGPDVLPATGRPLLEDPVEHPQHPPALHERVTDVP</sequence>
<proteinExistence type="predicted"/>
<feature type="compositionally biased region" description="Basic and acidic residues" evidence="1">
    <location>
        <begin position="59"/>
        <end position="81"/>
    </location>
</feature>
<dbReference type="Proteomes" id="UP000175971">
    <property type="component" value="Unassembled WGS sequence"/>
</dbReference>
<reference evidence="2 3" key="1">
    <citation type="journal article" date="2016" name="Front. Microbiol.">
        <title>Comparative Genomics Analysis of Streptomyces Species Reveals Their Adaptation to the Marine Environment and Their Diversity at the Genomic Level.</title>
        <authorList>
            <person name="Tian X."/>
            <person name="Zhang Z."/>
            <person name="Yang T."/>
            <person name="Chen M."/>
            <person name="Li J."/>
            <person name="Chen F."/>
            <person name="Yang J."/>
            <person name="Li W."/>
            <person name="Zhang B."/>
            <person name="Zhang Z."/>
            <person name="Wu J."/>
            <person name="Zhang C."/>
            <person name="Long L."/>
            <person name="Xiao J."/>
        </authorList>
    </citation>
    <scope>NUCLEOTIDE SEQUENCE [LARGE SCALE GENOMIC DNA]</scope>
    <source>
        <strain evidence="2 3">SCSIO M10372</strain>
    </source>
</reference>
<gene>
    <name evidence="2" type="ORF">AN221_37905</name>
</gene>
<evidence type="ECO:0000313" key="2">
    <source>
        <dbReference type="EMBL" id="OEV15755.1"/>
    </source>
</evidence>
<protein>
    <submittedName>
        <fullName evidence="2">Uncharacterized protein</fullName>
    </submittedName>
</protein>
<evidence type="ECO:0000256" key="1">
    <source>
        <dbReference type="SAM" id="MobiDB-lite"/>
    </source>
</evidence>
<feature type="region of interest" description="Disordered" evidence="1">
    <location>
        <begin position="1"/>
        <end position="81"/>
    </location>
</feature>
<comment type="caution">
    <text evidence="2">The sequence shown here is derived from an EMBL/GenBank/DDBJ whole genome shotgun (WGS) entry which is preliminary data.</text>
</comment>
<dbReference type="AlphaFoldDB" id="A0A1E7LHR1"/>
<organism evidence="2 3">
    <name type="scientific">Streptomyces nanshensis</name>
    <dbReference type="NCBI Taxonomy" id="518642"/>
    <lineage>
        <taxon>Bacteria</taxon>
        <taxon>Bacillati</taxon>
        <taxon>Actinomycetota</taxon>
        <taxon>Actinomycetes</taxon>
        <taxon>Kitasatosporales</taxon>
        <taxon>Streptomycetaceae</taxon>
        <taxon>Streptomyces</taxon>
    </lineage>
</organism>
<feature type="compositionally biased region" description="Basic and acidic residues" evidence="1">
    <location>
        <begin position="22"/>
        <end position="39"/>
    </location>
</feature>
<name>A0A1E7LHR1_9ACTN</name>